<feature type="transmembrane region" description="Helical" evidence="7">
    <location>
        <begin position="382"/>
        <end position="400"/>
    </location>
</feature>
<feature type="transmembrane region" description="Helical" evidence="7">
    <location>
        <begin position="278"/>
        <end position="296"/>
    </location>
</feature>
<feature type="transmembrane region" description="Helical" evidence="7">
    <location>
        <begin position="213"/>
        <end position="239"/>
    </location>
</feature>
<evidence type="ECO:0000256" key="3">
    <source>
        <dbReference type="ARBA" id="ARBA00022692"/>
    </source>
</evidence>
<keyword evidence="2 6" id="KW-0813">Transport</keyword>
<evidence type="ECO:0000313" key="8">
    <source>
        <dbReference type="EMBL" id="WAV97177.1"/>
    </source>
</evidence>
<proteinExistence type="inferred from homology"/>
<evidence type="ECO:0000256" key="6">
    <source>
        <dbReference type="RuleBase" id="RU003732"/>
    </source>
</evidence>
<dbReference type="Proteomes" id="UP001164794">
    <property type="component" value="Chromosome"/>
</dbReference>
<dbReference type="PANTHER" id="PTHR42948:SF1">
    <property type="entry name" value="TRANSPORTER"/>
    <property type="match status" value="1"/>
</dbReference>
<dbReference type="PRINTS" id="PR00176">
    <property type="entry name" value="NANEUSMPORT"/>
</dbReference>
<feature type="transmembrane region" description="Helical" evidence="7">
    <location>
        <begin position="303"/>
        <end position="329"/>
    </location>
</feature>
<feature type="transmembrane region" description="Helical" evidence="7">
    <location>
        <begin position="173"/>
        <end position="193"/>
    </location>
</feature>
<keyword evidence="5 7" id="KW-0472">Membrane</keyword>
<sequence>MARAEWGSRLGFILAAAGSAVGLGAIWKFPYVAAQNGGGAFLLIFLVIVFTLGISLMIAEMSVGASTKKSPVGAYRKLGGKWWSSVGYIGVLCGFLILSFYSVVGGWTIAYIVKSIQGSILTTDPAVLSRTFDSFIADPVMPIWYHAAFMALTAGVILAGVQKGIERVSKHLMVMLFLLILILIARGLTLHGALDGVVTFLYPDFSKVTPTMIIEAMGLAFFSMSLGMGCMITYGSYASGETSIPNSARSVIGLTTLICFLSGLMVFPAIFVFNFNPLAGPGLTFITMPAVFSQMSGGQFFSILFFFLLFVAALTSSVSLMEVVVSFFIDEFQFPRMMTTVIMSILMFILGIGASLSLGVWKNYTLFGKNLFGLLDYVSSNLIMPFGGIMIAILVGWKAWPVISARLAYPDGTCPVWLPLFKFICRFVAPVLIFVILLQNL</sequence>
<evidence type="ECO:0000256" key="2">
    <source>
        <dbReference type="ARBA" id="ARBA00022448"/>
    </source>
</evidence>
<comment type="similarity">
    <text evidence="6">Belongs to the sodium:neurotransmitter symporter (SNF) (TC 2.A.22) family.</text>
</comment>
<evidence type="ECO:0000256" key="4">
    <source>
        <dbReference type="ARBA" id="ARBA00022989"/>
    </source>
</evidence>
<evidence type="ECO:0000256" key="1">
    <source>
        <dbReference type="ARBA" id="ARBA00004141"/>
    </source>
</evidence>
<dbReference type="CDD" id="cd10336">
    <property type="entry name" value="SLC6sbd_Tyt1-Like"/>
    <property type="match status" value="1"/>
</dbReference>
<keyword evidence="3 6" id="KW-0812">Transmembrane</keyword>
<dbReference type="Pfam" id="PF00209">
    <property type="entry name" value="SNF"/>
    <property type="match status" value="2"/>
</dbReference>
<feature type="transmembrane region" description="Helical" evidence="7">
    <location>
        <begin position="341"/>
        <end position="361"/>
    </location>
</feature>
<dbReference type="InterPro" id="IPR000175">
    <property type="entry name" value="Na/ntran_symport"/>
</dbReference>
<comment type="subcellular location">
    <subcellularLocation>
        <location evidence="1">Membrane</location>
        <topology evidence="1">Multi-pass membrane protein</topology>
    </subcellularLocation>
</comment>
<feature type="transmembrane region" description="Helical" evidence="7">
    <location>
        <begin position="12"/>
        <end position="33"/>
    </location>
</feature>
<dbReference type="EMBL" id="CP098248">
    <property type="protein sequence ID" value="WAV97177.1"/>
    <property type="molecule type" value="Genomic_DNA"/>
</dbReference>
<evidence type="ECO:0000256" key="5">
    <source>
        <dbReference type="ARBA" id="ARBA00023136"/>
    </source>
</evidence>
<protein>
    <recommendedName>
        <fullName evidence="6">Transporter</fullName>
    </recommendedName>
</protein>
<feature type="transmembrane region" description="Helical" evidence="7">
    <location>
        <begin position="420"/>
        <end position="438"/>
    </location>
</feature>
<dbReference type="NCBIfam" id="NF037979">
    <property type="entry name" value="Na_transp"/>
    <property type="match status" value="1"/>
</dbReference>
<keyword evidence="9" id="KW-1185">Reference proteome</keyword>
<dbReference type="InterPro" id="IPR047218">
    <property type="entry name" value="YocR/YhdH-like"/>
</dbReference>
<feature type="transmembrane region" description="Helical" evidence="7">
    <location>
        <begin position="143"/>
        <end position="161"/>
    </location>
</feature>
<dbReference type="PROSITE" id="PS00610">
    <property type="entry name" value="NA_NEUROTRAN_SYMP_1"/>
    <property type="match status" value="1"/>
</dbReference>
<dbReference type="SUPFAM" id="SSF161070">
    <property type="entry name" value="SNF-like"/>
    <property type="match status" value="1"/>
</dbReference>
<dbReference type="Gene3D" id="1.20.1740.10">
    <property type="entry name" value="Amino acid/polyamine transporter I"/>
    <property type="match status" value="1"/>
</dbReference>
<reference evidence="8" key="1">
    <citation type="journal article" date="2022" name="Front. Microbiol.">
        <title>New perspectives on an old grouping: The genomic and phenotypic variability of Oxalobacter formigenes and the implications for calcium oxalate stone prevention.</title>
        <authorList>
            <person name="Chmiel J.A."/>
            <person name="Carr C."/>
            <person name="Stuivenberg G.A."/>
            <person name="Venema R."/>
            <person name="Chanyi R.M."/>
            <person name="Al K.F."/>
            <person name="Giguere D."/>
            <person name="Say H."/>
            <person name="Akouris P.P."/>
            <person name="Dominguez Romero S.A."/>
            <person name="Kwong A."/>
            <person name="Tai V."/>
            <person name="Koval S.F."/>
            <person name="Razvi H."/>
            <person name="Bjazevic J."/>
            <person name="Burton J.P."/>
        </authorList>
    </citation>
    <scope>NUCLEOTIDE SEQUENCE</scope>
    <source>
        <strain evidence="8">HOxNP-1</strain>
    </source>
</reference>
<name>A0ABY7JHV1_9BURK</name>
<evidence type="ECO:0000256" key="7">
    <source>
        <dbReference type="SAM" id="Phobius"/>
    </source>
</evidence>
<keyword evidence="6" id="KW-0769">Symport</keyword>
<feature type="transmembrane region" description="Helical" evidence="7">
    <location>
        <begin position="86"/>
        <end position="113"/>
    </location>
</feature>
<dbReference type="InterPro" id="IPR037272">
    <property type="entry name" value="SNS_sf"/>
</dbReference>
<keyword evidence="4 7" id="KW-1133">Transmembrane helix</keyword>
<feature type="transmembrane region" description="Helical" evidence="7">
    <location>
        <begin position="39"/>
        <end position="59"/>
    </location>
</feature>
<evidence type="ECO:0000313" key="9">
    <source>
        <dbReference type="Proteomes" id="UP001164794"/>
    </source>
</evidence>
<organism evidence="8 9">
    <name type="scientific">Oxalobacter aliiformigenes</name>
    <dbReference type="NCBI Taxonomy" id="2946593"/>
    <lineage>
        <taxon>Bacteria</taxon>
        <taxon>Pseudomonadati</taxon>
        <taxon>Pseudomonadota</taxon>
        <taxon>Betaproteobacteria</taxon>
        <taxon>Burkholderiales</taxon>
        <taxon>Oxalobacteraceae</taxon>
        <taxon>Oxalobacter</taxon>
    </lineage>
</organism>
<dbReference type="PANTHER" id="PTHR42948">
    <property type="entry name" value="TRANSPORTER"/>
    <property type="match status" value="1"/>
</dbReference>
<dbReference type="RefSeq" id="WP_269264645.1">
    <property type="nucleotide sequence ID" value="NZ_CP098248.1"/>
</dbReference>
<feature type="transmembrane region" description="Helical" evidence="7">
    <location>
        <begin position="251"/>
        <end position="272"/>
    </location>
</feature>
<dbReference type="PROSITE" id="PS50267">
    <property type="entry name" value="NA_NEUROTRAN_SYMP_3"/>
    <property type="match status" value="1"/>
</dbReference>
<gene>
    <name evidence="8" type="ORF">NB645_10435</name>
</gene>
<accession>A0ABY7JHV1</accession>